<protein>
    <submittedName>
        <fullName evidence="1">Uncharacterized protein</fullName>
    </submittedName>
</protein>
<dbReference type="Proteomes" id="UP000028828">
    <property type="component" value="Unassembled WGS sequence"/>
</dbReference>
<comment type="caution">
    <text evidence="1">The sequence shown here is derived from an EMBL/GenBank/DDBJ whole genome shotgun (WGS) entry which is preliminary data.</text>
</comment>
<evidence type="ECO:0000313" key="1">
    <source>
        <dbReference type="EMBL" id="KFG29197.1"/>
    </source>
</evidence>
<organism evidence="1 2">
    <name type="scientific">Toxoplasma gondii p89</name>
    <dbReference type="NCBI Taxonomy" id="943119"/>
    <lineage>
        <taxon>Eukaryota</taxon>
        <taxon>Sar</taxon>
        <taxon>Alveolata</taxon>
        <taxon>Apicomplexa</taxon>
        <taxon>Conoidasida</taxon>
        <taxon>Coccidia</taxon>
        <taxon>Eucoccidiorida</taxon>
        <taxon>Eimeriorina</taxon>
        <taxon>Sarcocystidae</taxon>
        <taxon>Toxoplasma</taxon>
    </lineage>
</organism>
<dbReference type="AlphaFoldDB" id="A0A086JAM9"/>
<accession>A0A086JAM9</accession>
<dbReference type="VEuPathDB" id="ToxoDB:TGP89_209700"/>
<dbReference type="OrthoDB" id="331428at2759"/>
<dbReference type="EMBL" id="AEYI02002202">
    <property type="protein sequence ID" value="KFG29197.1"/>
    <property type="molecule type" value="Genomic_DNA"/>
</dbReference>
<evidence type="ECO:0000313" key="2">
    <source>
        <dbReference type="Proteomes" id="UP000028828"/>
    </source>
</evidence>
<proteinExistence type="predicted"/>
<gene>
    <name evidence="1" type="ORF">TGP89_209700</name>
</gene>
<sequence length="229" mass="24817">MCTMRGGDACSLAFLREPTKTIGERKQLMECTDTQHSVACLHLCLCLDVAEMTVDNTLWTPASLMRLVIEATCMLLLLATAIGNLSGYSWLPYSTFQQGLPNGYPSSSQQAKASSGAPAGGLTLNAAVLQEEMHKARILISACYDEKRKSQREFLVCLGRVECDVASQATNMDLKSARHVLTTPHGQEKALNVMRSVVSHFSKQLGTSDLSKIFAEAGRVGLACDTLQV</sequence>
<name>A0A086JAM9_TOXGO</name>
<reference evidence="1 2" key="1">
    <citation type="submission" date="2014-03" db="EMBL/GenBank/DDBJ databases">
        <authorList>
            <person name="Sibley D."/>
            <person name="Venepally P."/>
            <person name="Karamycheva S."/>
            <person name="Hadjithomas M."/>
            <person name="Khan A."/>
            <person name="Brunk B."/>
            <person name="Roos D."/>
            <person name="Caler E."/>
            <person name="Lorenzi H."/>
        </authorList>
    </citation>
    <scope>NUCLEOTIDE SEQUENCE [LARGE SCALE GENOMIC DNA]</scope>
    <source>
        <strain evidence="2">p89</strain>
    </source>
</reference>